<feature type="domain" description="Major facilitator superfamily (MFS) profile" evidence="5">
    <location>
        <begin position="20"/>
        <end position="403"/>
    </location>
</feature>
<dbReference type="InterPro" id="IPR020846">
    <property type="entry name" value="MFS_dom"/>
</dbReference>
<feature type="transmembrane region" description="Helical" evidence="4">
    <location>
        <begin position="290"/>
        <end position="308"/>
    </location>
</feature>
<reference evidence="7" key="1">
    <citation type="submission" date="2015-07" db="EMBL/GenBank/DDBJ databases">
        <authorList>
            <person name="Rodrigo-Torres Lidia"/>
            <person name="Arahal R.David."/>
        </authorList>
    </citation>
    <scope>NUCLEOTIDE SEQUENCE [LARGE SCALE GENOMIC DNA]</scope>
    <source>
        <strain evidence="7">CECT 5112</strain>
    </source>
</reference>
<evidence type="ECO:0000313" key="6">
    <source>
        <dbReference type="EMBL" id="CTQ67807.1"/>
    </source>
</evidence>
<dbReference type="GO" id="GO:0022857">
    <property type="term" value="F:transmembrane transporter activity"/>
    <property type="evidence" value="ECO:0007669"/>
    <property type="project" value="InterPro"/>
</dbReference>
<dbReference type="InterPro" id="IPR050327">
    <property type="entry name" value="Proton-linked_MCT"/>
</dbReference>
<feature type="transmembrane region" description="Helical" evidence="4">
    <location>
        <begin position="107"/>
        <end position="131"/>
    </location>
</feature>
<dbReference type="SUPFAM" id="SSF103473">
    <property type="entry name" value="MFS general substrate transporter"/>
    <property type="match status" value="1"/>
</dbReference>
<evidence type="ECO:0000313" key="7">
    <source>
        <dbReference type="Proteomes" id="UP000053235"/>
    </source>
</evidence>
<keyword evidence="2 4" id="KW-1133">Transmembrane helix</keyword>
<feature type="transmembrane region" description="Helical" evidence="4">
    <location>
        <begin position="21"/>
        <end position="45"/>
    </location>
</feature>
<protein>
    <submittedName>
        <fullName evidence="6">Putative MFS-type transporter YhjX</fullName>
    </submittedName>
</protein>
<dbReference type="InterPro" id="IPR011701">
    <property type="entry name" value="MFS"/>
</dbReference>
<evidence type="ECO:0000256" key="2">
    <source>
        <dbReference type="ARBA" id="ARBA00022989"/>
    </source>
</evidence>
<dbReference type="PROSITE" id="PS50850">
    <property type="entry name" value="MFS"/>
    <property type="match status" value="1"/>
</dbReference>
<dbReference type="STRING" id="388408.LAX5112_01527"/>
<feature type="transmembrane region" description="Helical" evidence="4">
    <location>
        <begin position="348"/>
        <end position="371"/>
    </location>
</feature>
<evidence type="ECO:0000256" key="3">
    <source>
        <dbReference type="ARBA" id="ARBA00023136"/>
    </source>
</evidence>
<proteinExistence type="predicted"/>
<dbReference type="InterPro" id="IPR036259">
    <property type="entry name" value="MFS_trans_sf"/>
</dbReference>
<organism evidence="6 7">
    <name type="scientific">Roseibium alexandrii</name>
    <dbReference type="NCBI Taxonomy" id="388408"/>
    <lineage>
        <taxon>Bacteria</taxon>
        <taxon>Pseudomonadati</taxon>
        <taxon>Pseudomonadota</taxon>
        <taxon>Alphaproteobacteria</taxon>
        <taxon>Hyphomicrobiales</taxon>
        <taxon>Stappiaceae</taxon>
        <taxon>Roseibium</taxon>
    </lineage>
</organism>
<dbReference type="Pfam" id="PF07690">
    <property type="entry name" value="MFS_1"/>
    <property type="match status" value="1"/>
</dbReference>
<gene>
    <name evidence="6" type="primary">yhjX_1</name>
    <name evidence="6" type="ORF">LAX5112_01527</name>
</gene>
<dbReference type="Proteomes" id="UP000053235">
    <property type="component" value="Unassembled WGS sequence"/>
</dbReference>
<feature type="transmembrane region" description="Helical" evidence="4">
    <location>
        <begin position="175"/>
        <end position="194"/>
    </location>
</feature>
<dbReference type="PANTHER" id="PTHR11360:SF290">
    <property type="entry name" value="MONOCARBOXYLATE MFS PERMEASE"/>
    <property type="match status" value="1"/>
</dbReference>
<sequence>MSATATNDPFAPDGSYAWFRLAVSILLSTLGGAGMWAVVIIMPAVQADFGIDRAGSAIPYTLTMIGFGLGNYLLGRVVDRYGIVLPVIASAVSLGAGFALAAVAPNIWVFSLAQGVLIGLGTSATFGPLVADVSHWFVKRRGLAVACAACGNYLAGVLWPSLIKWNLGTGDWRDTYLLIAFICLVTMVPLALALRRRPPETAYSASPAPTGFHQASAGLSPRALQMLLFVAALGCCVAMAMPQVHIVAYCVDLGYGVAPGAEMIAIMTAAGVASRLVSGVLADKIGGVRTLLIGAVLQCAALFLFIPFNGLASLYLVSLIFGLSQGGIVPSYAVIVREYLPAREAGQRVGLVIMGTILGMALGGWLSGWIYDLTGSYQAAFLNGIAWNFLNITIMIFILMKGKRRLAAAV</sequence>
<feature type="transmembrane region" description="Helical" evidence="4">
    <location>
        <begin position="314"/>
        <end position="336"/>
    </location>
</feature>
<dbReference type="AlphaFoldDB" id="A0A0M6ZZP3"/>
<dbReference type="Gene3D" id="1.20.1250.20">
    <property type="entry name" value="MFS general substrate transporter like domains"/>
    <property type="match status" value="1"/>
</dbReference>
<feature type="transmembrane region" description="Helical" evidence="4">
    <location>
        <begin position="81"/>
        <end position="101"/>
    </location>
</feature>
<accession>A0A0M6ZZP3</accession>
<dbReference type="RefSeq" id="WP_055671328.1">
    <property type="nucleotide sequence ID" value="NZ_CXWD01000005.1"/>
</dbReference>
<keyword evidence="3 4" id="KW-0472">Membrane</keyword>
<dbReference type="EMBL" id="CXWD01000005">
    <property type="protein sequence ID" value="CTQ67807.1"/>
    <property type="molecule type" value="Genomic_DNA"/>
</dbReference>
<evidence type="ECO:0000256" key="4">
    <source>
        <dbReference type="SAM" id="Phobius"/>
    </source>
</evidence>
<feature type="transmembrane region" description="Helical" evidence="4">
    <location>
        <begin position="143"/>
        <end position="163"/>
    </location>
</feature>
<feature type="transmembrane region" description="Helical" evidence="4">
    <location>
        <begin position="57"/>
        <end position="74"/>
    </location>
</feature>
<evidence type="ECO:0000256" key="1">
    <source>
        <dbReference type="ARBA" id="ARBA00022692"/>
    </source>
</evidence>
<dbReference type="PANTHER" id="PTHR11360">
    <property type="entry name" value="MONOCARBOXYLATE TRANSPORTER"/>
    <property type="match status" value="1"/>
</dbReference>
<dbReference type="OrthoDB" id="9796632at2"/>
<name>A0A0M6ZZP3_9HYPH</name>
<keyword evidence="1 4" id="KW-0812">Transmembrane</keyword>
<keyword evidence="7" id="KW-1185">Reference proteome</keyword>
<evidence type="ECO:0000259" key="5">
    <source>
        <dbReference type="PROSITE" id="PS50850"/>
    </source>
</evidence>
<feature type="transmembrane region" description="Helical" evidence="4">
    <location>
        <begin position="253"/>
        <end position="278"/>
    </location>
</feature>
<feature type="transmembrane region" description="Helical" evidence="4">
    <location>
        <begin position="223"/>
        <end position="241"/>
    </location>
</feature>
<feature type="transmembrane region" description="Helical" evidence="4">
    <location>
        <begin position="377"/>
        <end position="400"/>
    </location>
</feature>
<dbReference type="CDD" id="cd17355">
    <property type="entry name" value="MFS_YcxA_like"/>
    <property type="match status" value="1"/>
</dbReference>